<dbReference type="Proteomes" id="UP001174936">
    <property type="component" value="Unassembled WGS sequence"/>
</dbReference>
<dbReference type="InterPro" id="IPR016181">
    <property type="entry name" value="Acyl_CoA_acyltransferase"/>
</dbReference>
<dbReference type="SUPFAM" id="SSF55729">
    <property type="entry name" value="Acyl-CoA N-acyltransferases (Nat)"/>
    <property type="match status" value="1"/>
</dbReference>
<organism evidence="2 3">
    <name type="scientific">Cercophora newfieldiana</name>
    <dbReference type="NCBI Taxonomy" id="92897"/>
    <lineage>
        <taxon>Eukaryota</taxon>
        <taxon>Fungi</taxon>
        <taxon>Dikarya</taxon>
        <taxon>Ascomycota</taxon>
        <taxon>Pezizomycotina</taxon>
        <taxon>Sordariomycetes</taxon>
        <taxon>Sordariomycetidae</taxon>
        <taxon>Sordariales</taxon>
        <taxon>Lasiosphaeriaceae</taxon>
        <taxon>Cercophora</taxon>
    </lineage>
</organism>
<accession>A0AA39Y4M3</accession>
<comment type="caution">
    <text evidence="2">The sequence shown here is derived from an EMBL/GenBank/DDBJ whole genome shotgun (WGS) entry which is preliminary data.</text>
</comment>
<feature type="compositionally biased region" description="Polar residues" evidence="1">
    <location>
        <begin position="138"/>
        <end position="153"/>
    </location>
</feature>
<dbReference type="CDD" id="cd04301">
    <property type="entry name" value="NAT_SF"/>
    <property type="match status" value="1"/>
</dbReference>
<feature type="compositionally biased region" description="Basic and acidic residues" evidence="1">
    <location>
        <begin position="83"/>
        <end position="92"/>
    </location>
</feature>
<reference evidence="2" key="1">
    <citation type="submission" date="2023-06" db="EMBL/GenBank/DDBJ databases">
        <title>Genome-scale phylogeny and comparative genomics of the fungal order Sordariales.</title>
        <authorList>
            <consortium name="Lawrence Berkeley National Laboratory"/>
            <person name="Hensen N."/>
            <person name="Bonometti L."/>
            <person name="Westerberg I."/>
            <person name="Brannstrom I.O."/>
            <person name="Guillou S."/>
            <person name="Cros-Aarteil S."/>
            <person name="Calhoun S."/>
            <person name="Haridas S."/>
            <person name="Kuo A."/>
            <person name="Mondo S."/>
            <person name="Pangilinan J."/>
            <person name="Riley R."/>
            <person name="Labutti K."/>
            <person name="Andreopoulos B."/>
            <person name="Lipzen A."/>
            <person name="Chen C."/>
            <person name="Yanf M."/>
            <person name="Daum C."/>
            <person name="Ng V."/>
            <person name="Clum A."/>
            <person name="Steindorff A."/>
            <person name="Ohm R."/>
            <person name="Martin F."/>
            <person name="Silar P."/>
            <person name="Natvig D."/>
            <person name="Lalanne C."/>
            <person name="Gautier V."/>
            <person name="Ament-Velasquez S.L."/>
            <person name="Kruys A."/>
            <person name="Hutchinson M.I."/>
            <person name="Powell A.J."/>
            <person name="Barry K."/>
            <person name="Miller A.N."/>
            <person name="Grigoriev I.V."/>
            <person name="Debuchy R."/>
            <person name="Gladieux P."/>
            <person name="Thoren M.H."/>
            <person name="Johannesson H."/>
        </authorList>
    </citation>
    <scope>NUCLEOTIDE SEQUENCE</scope>
    <source>
        <strain evidence="2">SMH2532-1</strain>
    </source>
</reference>
<gene>
    <name evidence="2" type="ORF">B0T16DRAFT_148073</name>
</gene>
<keyword evidence="3" id="KW-1185">Reference proteome</keyword>
<dbReference type="AlphaFoldDB" id="A0AA39Y4M3"/>
<dbReference type="EMBL" id="JAULSV010000004">
    <property type="protein sequence ID" value="KAK0645858.1"/>
    <property type="molecule type" value="Genomic_DNA"/>
</dbReference>
<evidence type="ECO:0008006" key="4">
    <source>
        <dbReference type="Google" id="ProtNLM"/>
    </source>
</evidence>
<feature type="region of interest" description="Disordered" evidence="1">
    <location>
        <begin position="1"/>
        <end position="194"/>
    </location>
</feature>
<proteinExistence type="predicted"/>
<name>A0AA39Y4M3_9PEZI</name>
<feature type="compositionally biased region" description="Polar residues" evidence="1">
    <location>
        <begin position="8"/>
        <end position="25"/>
    </location>
</feature>
<dbReference type="Gene3D" id="3.40.630.30">
    <property type="match status" value="1"/>
</dbReference>
<evidence type="ECO:0000313" key="2">
    <source>
        <dbReference type="EMBL" id="KAK0645858.1"/>
    </source>
</evidence>
<evidence type="ECO:0000256" key="1">
    <source>
        <dbReference type="SAM" id="MobiDB-lite"/>
    </source>
</evidence>
<sequence>MLGDSRLDLTNPTERGNNLDSQASTDRFLAAVGMAEGRTKQPWRRQDGRSSGDARPQSSQPAGNSAAPVSKASTPIVVPKQLIKREPGHFDSPKVAIPRPPLPTEASSGREAVHRTPHSKSYSAIAPGPERSTKPQRRQQNNLPTTCNPNIDRSSTRAEILSLDSAPLRSPDLEAYRPPGRARNDEDSPAPSLASVSSFHIEGDEARAETSLPSDVRNNIGLQRSLKIEGNTWETNKFSDGQFAQHSFLQPFIASWRRNIPCNVCVANPAQEIKCDIDTTTGQFIEPVSYPDTMPILGAKGELDWRRQTWSSVLLARRRIAVRERNGIVESYEGLATPEEKKAAAEAQRKALEMFANRPAYCTFSPRTLCYLRPVQPKDMEEIVEIYNWEVENGFQALDSEPLSVSDFSDIVSRTQKLGMPFLVAVYGSAKKLNLGKGSAFYTSVTPHPDAAVALDPKKLGMILGFGFLSIWEPGLTGSGLGSSRATAKVNVYVHPSCRRKRIGFSLLDKLLSTVSDRYTPTEGYDFVDPSNSPTYKTARDNSRKFYQVFTTFLVRHKFYDDGNPQLKALQAGYGDELKYIQKMLTDDFGFDEHGRFQMVHRTPKTRPGPVVWLDSVVFDTQCWLGIDYKNDLVDGEKY</sequence>
<protein>
    <recommendedName>
        <fullName evidence="4">N-acetyltransferase domain-containing protein</fullName>
    </recommendedName>
</protein>
<evidence type="ECO:0000313" key="3">
    <source>
        <dbReference type="Proteomes" id="UP001174936"/>
    </source>
</evidence>